<organism evidence="4 5">
    <name type="scientific">Acanthoscelides obtectus</name>
    <name type="common">Bean weevil</name>
    <name type="synonym">Bruchus obtectus</name>
    <dbReference type="NCBI Taxonomy" id="200917"/>
    <lineage>
        <taxon>Eukaryota</taxon>
        <taxon>Metazoa</taxon>
        <taxon>Ecdysozoa</taxon>
        <taxon>Arthropoda</taxon>
        <taxon>Hexapoda</taxon>
        <taxon>Insecta</taxon>
        <taxon>Pterygota</taxon>
        <taxon>Neoptera</taxon>
        <taxon>Endopterygota</taxon>
        <taxon>Coleoptera</taxon>
        <taxon>Polyphaga</taxon>
        <taxon>Cucujiformia</taxon>
        <taxon>Chrysomeloidea</taxon>
        <taxon>Chrysomelidae</taxon>
        <taxon>Bruchinae</taxon>
        <taxon>Bruchini</taxon>
        <taxon>Acanthoscelides</taxon>
    </lineage>
</organism>
<proteinExistence type="predicted"/>
<keyword evidence="1" id="KW-1015">Disulfide bond</keyword>
<evidence type="ECO:0000313" key="4">
    <source>
        <dbReference type="EMBL" id="CAH1964587.1"/>
    </source>
</evidence>
<sequence>MYSFHSEFILLLLLCNQYCAALKGRIVGGKVCTNEKHEFAVALADKTFIVKCGGSLLEARWVLTAAHCCNTMVRLRYAMAGISTNPVEEYISNSVTVTTIEACITHPDFQQDDLLNDIALIRLEKPIKETATISYVQLPTTKLDDDIHKWCTQAIVMGWGWLDYHTRKRPSRLQCVTLDVVSSKDCLHYYHSRRNPDTVLTAAQCRKVDIVVAGISIQALDSLENVHVRNINYTLSHPLYETDGMNYDIQLIRLDEPIPESDNVKYVQLPTERYEDINERCESPMILGWGIMAKSSCRKKPPRLSCVVPPFIPLERCQMKYNDSSIIKSMCTSNKGEDETCLSDSGSPVMCGDIQFGIVSWGVGNHPMVHTRVDEYLEFISQVTGLELSLEARSLASRKVVHCFLYMSILAMFIMK</sequence>
<protein>
    <recommendedName>
        <fullName evidence="3">Peptidase S1 domain-containing protein</fullName>
    </recommendedName>
</protein>
<dbReference type="OrthoDB" id="6755574at2759"/>
<evidence type="ECO:0000256" key="1">
    <source>
        <dbReference type="ARBA" id="ARBA00023157"/>
    </source>
</evidence>
<dbReference type="InterPro" id="IPR043504">
    <property type="entry name" value="Peptidase_S1_PA_chymotrypsin"/>
</dbReference>
<dbReference type="InterPro" id="IPR018114">
    <property type="entry name" value="TRYPSIN_HIS"/>
</dbReference>
<evidence type="ECO:0000313" key="5">
    <source>
        <dbReference type="Proteomes" id="UP001152888"/>
    </source>
</evidence>
<dbReference type="GO" id="GO:0006508">
    <property type="term" value="P:proteolysis"/>
    <property type="evidence" value="ECO:0007669"/>
    <property type="project" value="InterPro"/>
</dbReference>
<dbReference type="PANTHER" id="PTHR24271:SF50">
    <property type="match status" value="1"/>
</dbReference>
<evidence type="ECO:0000259" key="3">
    <source>
        <dbReference type="PROSITE" id="PS50240"/>
    </source>
</evidence>
<feature type="signal peptide" evidence="2">
    <location>
        <begin position="1"/>
        <end position="21"/>
    </location>
</feature>
<dbReference type="SUPFAM" id="SSF50494">
    <property type="entry name" value="Trypsin-like serine proteases"/>
    <property type="match status" value="2"/>
</dbReference>
<dbReference type="PRINTS" id="PR00722">
    <property type="entry name" value="CHYMOTRYPSIN"/>
</dbReference>
<keyword evidence="5" id="KW-1185">Reference proteome</keyword>
<dbReference type="InterPro" id="IPR001314">
    <property type="entry name" value="Peptidase_S1A"/>
</dbReference>
<feature type="chain" id="PRO_5040427292" description="Peptidase S1 domain-containing protein" evidence="2">
    <location>
        <begin position="22"/>
        <end position="416"/>
    </location>
</feature>
<dbReference type="InterPro" id="IPR001254">
    <property type="entry name" value="Trypsin_dom"/>
</dbReference>
<dbReference type="EMBL" id="CAKOFQ010006716">
    <property type="protein sequence ID" value="CAH1964587.1"/>
    <property type="molecule type" value="Genomic_DNA"/>
</dbReference>
<evidence type="ECO:0000256" key="2">
    <source>
        <dbReference type="SAM" id="SignalP"/>
    </source>
</evidence>
<dbReference type="GO" id="GO:0004252">
    <property type="term" value="F:serine-type endopeptidase activity"/>
    <property type="evidence" value="ECO:0007669"/>
    <property type="project" value="InterPro"/>
</dbReference>
<dbReference type="Pfam" id="PF00089">
    <property type="entry name" value="Trypsin"/>
    <property type="match status" value="2"/>
</dbReference>
<dbReference type="SMART" id="SM00020">
    <property type="entry name" value="Tryp_SPc"/>
    <property type="match status" value="1"/>
</dbReference>
<comment type="caution">
    <text evidence="4">The sequence shown here is derived from an EMBL/GenBank/DDBJ whole genome shotgun (WGS) entry which is preliminary data.</text>
</comment>
<dbReference type="PROSITE" id="PS50240">
    <property type="entry name" value="TRYPSIN_DOM"/>
    <property type="match status" value="1"/>
</dbReference>
<dbReference type="Gene3D" id="2.40.10.10">
    <property type="entry name" value="Trypsin-like serine proteases"/>
    <property type="match status" value="3"/>
</dbReference>
<keyword evidence="2" id="KW-0732">Signal</keyword>
<dbReference type="Proteomes" id="UP001152888">
    <property type="component" value="Unassembled WGS sequence"/>
</dbReference>
<dbReference type="AlphaFoldDB" id="A0A9P0JZZ1"/>
<dbReference type="FunFam" id="2.40.10.10:FF:000068">
    <property type="entry name" value="transmembrane protease serine 2"/>
    <property type="match status" value="1"/>
</dbReference>
<dbReference type="PROSITE" id="PS00134">
    <property type="entry name" value="TRYPSIN_HIS"/>
    <property type="match status" value="1"/>
</dbReference>
<reference evidence="4" key="1">
    <citation type="submission" date="2022-03" db="EMBL/GenBank/DDBJ databases">
        <authorList>
            <person name="Sayadi A."/>
        </authorList>
    </citation>
    <scope>NUCLEOTIDE SEQUENCE</scope>
</reference>
<name>A0A9P0JZZ1_ACAOB</name>
<accession>A0A9P0JZZ1</accession>
<feature type="domain" description="Peptidase S1" evidence="3">
    <location>
        <begin position="26"/>
        <end position="385"/>
    </location>
</feature>
<dbReference type="PANTHER" id="PTHR24271">
    <property type="entry name" value="KALLIKREIN-RELATED"/>
    <property type="match status" value="1"/>
</dbReference>
<gene>
    <name evidence="4" type="ORF">ACAOBT_LOCUS5894</name>
</gene>
<dbReference type="InterPro" id="IPR009003">
    <property type="entry name" value="Peptidase_S1_PA"/>
</dbReference>